<dbReference type="STRING" id="44941.A0A397W8J3"/>
<evidence type="ECO:0000313" key="2">
    <source>
        <dbReference type="EMBL" id="RIB31030.1"/>
    </source>
</evidence>
<feature type="transmembrane region" description="Helical" evidence="1">
    <location>
        <begin position="180"/>
        <end position="199"/>
    </location>
</feature>
<reference evidence="2 3" key="1">
    <citation type="submission" date="2018-06" db="EMBL/GenBank/DDBJ databases">
        <title>Comparative genomics reveals the genomic features of Rhizophagus irregularis, R. cerebriforme, R. diaphanum and Gigaspora rosea, and their symbiotic lifestyle signature.</title>
        <authorList>
            <person name="Morin E."/>
            <person name="San Clemente H."/>
            <person name="Chen E.C.H."/>
            <person name="De La Providencia I."/>
            <person name="Hainaut M."/>
            <person name="Kuo A."/>
            <person name="Kohler A."/>
            <person name="Murat C."/>
            <person name="Tang N."/>
            <person name="Roy S."/>
            <person name="Loubradou J."/>
            <person name="Henrissat B."/>
            <person name="Grigoriev I.V."/>
            <person name="Corradi N."/>
            <person name="Roux C."/>
            <person name="Martin F.M."/>
        </authorList>
    </citation>
    <scope>NUCLEOTIDE SEQUENCE [LARGE SCALE GENOMIC DNA]</scope>
    <source>
        <strain evidence="2 3">DAOM 194757</strain>
    </source>
</reference>
<proteinExistence type="predicted"/>
<keyword evidence="1" id="KW-1133">Transmembrane helix</keyword>
<evidence type="ECO:0000256" key="1">
    <source>
        <dbReference type="SAM" id="Phobius"/>
    </source>
</evidence>
<dbReference type="Proteomes" id="UP000266673">
    <property type="component" value="Unassembled WGS sequence"/>
</dbReference>
<sequence length="255" mass="29375">MITNDVKALQHISVIALLKIFANKLWNSTIKSIFFTDPIEFNLFIKIIMLKGLSINENTSNDDNTKLFISSVVAHVVALHISILANVSPLAAYIENLQNYQNTFMLACPLDEKSICSSCGYIYVVVDCDNVAKIKEEEVTKCSNCKKVIPKFRYDFDAVKNITVINTQHSQDDKNAEQQVPYLALCFYIYIAKGIYLYYKLTPVNYKDDVQFKNAVDLFKKQQTMWTLHYACLSIIKRLKIEKKMRKEFIGYRSS</sequence>
<dbReference type="OrthoDB" id="2408987at2759"/>
<dbReference type="EMBL" id="QKWP01000001">
    <property type="protein sequence ID" value="RIB31030.1"/>
    <property type="molecule type" value="Genomic_DNA"/>
</dbReference>
<comment type="caution">
    <text evidence="2">The sequence shown here is derived from an EMBL/GenBank/DDBJ whole genome shotgun (WGS) entry which is preliminary data.</text>
</comment>
<accession>A0A397W8J3</accession>
<dbReference type="AlphaFoldDB" id="A0A397W8J3"/>
<evidence type="ECO:0000313" key="3">
    <source>
        <dbReference type="Proteomes" id="UP000266673"/>
    </source>
</evidence>
<gene>
    <name evidence="2" type="ORF">C2G38_2151227</name>
</gene>
<keyword evidence="1" id="KW-0472">Membrane</keyword>
<protein>
    <submittedName>
        <fullName evidence="2">Uncharacterized protein</fullName>
    </submittedName>
</protein>
<name>A0A397W8J3_9GLOM</name>
<keyword evidence="1" id="KW-0812">Transmembrane</keyword>
<keyword evidence="3" id="KW-1185">Reference proteome</keyword>
<organism evidence="2 3">
    <name type="scientific">Gigaspora rosea</name>
    <dbReference type="NCBI Taxonomy" id="44941"/>
    <lineage>
        <taxon>Eukaryota</taxon>
        <taxon>Fungi</taxon>
        <taxon>Fungi incertae sedis</taxon>
        <taxon>Mucoromycota</taxon>
        <taxon>Glomeromycotina</taxon>
        <taxon>Glomeromycetes</taxon>
        <taxon>Diversisporales</taxon>
        <taxon>Gigasporaceae</taxon>
        <taxon>Gigaspora</taxon>
    </lineage>
</organism>